<dbReference type="Pfam" id="PF08808">
    <property type="entry name" value="RES"/>
    <property type="match status" value="1"/>
</dbReference>
<keyword evidence="3" id="KW-1185">Reference proteome</keyword>
<dbReference type="SMART" id="SM00953">
    <property type="entry name" value="RES"/>
    <property type="match status" value="1"/>
</dbReference>
<dbReference type="EMBL" id="JABMCB010000201">
    <property type="protein sequence ID" value="NUU78812.1"/>
    <property type="molecule type" value="Genomic_DNA"/>
</dbReference>
<evidence type="ECO:0000259" key="1">
    <source>
        <dbReference type="SMART" id="SM00953"/>
    </source>
</evidence>
<reference evidence="2 3" key="1">
    <citation type="submission" date="2020-05" db="EMBL/GenBank/DDBJ databases">
        <title>Genome Sequencing of Type Strains.</title>
        <authorList>
            <person name="Lemaire J.F."/>
            <person name="Inderbitzin P."/>
            <person name="Gregorio O.A."/>
            <person name="Collins S.B."/>
            <person name="Wespe N."/>
            <person name="Knight-Connoni V."/>
        </authorList>
    </citation>
    <scope>NUCLEOTIDE SEQUENCE [LARGE SCALE GENOMIC DNA]</scope>
    <source>
        <strain evidence="2 3">LMG 21957</strain>
    </source>
</reference>
<comment type="caution">
    <text evidence="2">The sequence shown here is derived from an EMBL/GenBank/DDBJ whole genome shotgun (WGS) entry which is preliminary data.</text>
</comment>
<feature type="domain" description="RES" evidence="1">
    <location>
        <begin position="167"/>
        <end position="314"/>
    </location>
</feature>
<evidence type="ECO:0000313" key="3">
    <source>
        <dbReference type="Proteomes" id="UP000526125"/>
    </source>
</evidence>
<proteinExistence type="predicted"/>
<dbReference type="InterPro" id="IPR014914">
    <property type="entry name" value="RES_dom"/>
</dbReference>
<evidence type="ECO:0000313" key="2">
    <source>
        <dbReference type="EMBL" id="NUU78812.1"/>
    </source>
</evidence>
<gene>
    <name evidence="2" type="ORF">HP552_26730</name>
</gene>
<accession>A0A7Y6C1D2</accession>
<name>A0A7Y6C1D2_9BACL</name>
<organism evidence="2 3">
    <name type="scientific">Paenibacillus xylanilyticus</name>
    <dbReference type="NCBI Taxonomy" id="248903"/>
    <lineage>
        <taxon>Bacteria</taxon>
        <taxon>Bacillati</taxon>
        <taxon>Bacillota</taxon>
        <taxon>Bacilli</taxon>
        <taxon>Bacillales</taxon>
        <taxon>Paenibacillaceae</taxon>
        <taxon>Paenibacillus</taxon>
    </lineage>
</organism>
<dbReference type="RefSeq" id="WP_175398375.1">
    <property type="nucleotide sequence ID" value="NZ_JABMCB010000201.1"/>
</dbReference>
<dbReference type="Proteomes" id="UP000526125">
    <property type="component" value="Unassembled WGS sequence"/>
</dbReference>
<sequence length="334" mass="38286">MYEYLPTLNKTAEKYRTKAQRELKYCVTCQPYDGGSYVWIMGEETTVEEIFDSIDCPERYRDDIVEHLGCPNCGNSSFDRYDTVGTEDNYRIRVESHYNKALSKYNNKIQSFREHLEQFPSLAGSHPLGRKIFKEIREKKVDSINVGVTSWYRARGVDHSKVFDSKDLHAPPVGKSSGGRFHHSGQSVLYLADSKDLAMTEALEDPSVPSIIWIQEYKLIETIDNVLDLRYDWDNFGQLSNLTMAALLASGCIFERVQDRNNKWKPQYFITSFIADCARSAGYSGILYSSSRDSGFNLVLFNNNDNIQPVGKPNIFIYEGRGSVNFFDDSFIDF</sequence>
<protein>
    <submittedName>
        <fullName evidence="2">RES family NAD+ phosphorylase</fullName>
    </submittedName>
</protein>
<dbReference type="AlphaFoldDB" id="A0A7Y6C1D2"/>